<keyword evidence="3" id="KW-1185">Reference proteome</keyword>
<feature type="domain" description="Aminoglycoside phosphotransferase" evidence="1">
    <location>
        <begin position="106"/>
        <end position="347"/>
    </location>
</feature>
<dbReference type="RefSeq" id="XP_005784575.1">
    <property type="nucleotide sequence ID" value="XM_005784518.1"/>
</dbReference>
<dbReference type="PaxDb" id="2903-EOD32146"/>
<dbReference type="Pfam" id="PF01636">
    <property type="entry name" value="APH"/>
    <property type="match status" value="1"/>
</dbReference>
<dbReference type="KEGG" id="ehx:EMIHUDRAFT_99118"/>
<sequence length="429" mass="45334">MDGHLYDLKMAEASSSCLLTDLNGAPLSPGLCARALGRDGEGVACEIVPGTELRQAGSHSALLRDAGDAAAPSSSLVFLKKVTASFVAHKPWNDRRRVLLYIRNEQRFYAEFADELRARRVGIPAARLHVAAGLDGIEELEDEPPAARLEGAGAMLFIEPLADGRFEQLSPLSPRQARHVLAAAARLHAAAWEARAVLQRGAMRLQRHGGSFALAARNPKELQGLPASWERFVAAFTPAAPPGFFARPQIASLGRRLAAAAVWVAARLSPSPLDAHATLVHGDLKAMNVFLPTGEGGEAVLIDFASTGVGFGVADVALHLVHALSPADLDGGGEEALLDSYLDALAAARGGAADAAPYPRSLALRHYQLATIDYGRFMVGRFWGSASPASFAAKAGNENIALPNRDLGSALRFVERLSACLAALEPEIS</sequence>
<reference evidence="2" key="2">
    <citation type="submission" date="2024-10" db="UniProtKB">
        <authorList>
            <consortium name="EnsemblProtists"/>
        </authorList>
    </citation>
    <scope>IDENTIFICATION</scope>
</reference>
<dbReference type="HOGENOM" id="CLU_644759_0_0_1"/>
<dbReference type="EnsemblProtists" id="EOD32146">
    <property type="protein sequence ID" value="EOD32146"/>
    <property type="gene ID" value="EMIHUDRAFT_99118"/>
</dbReference>
<dbReference type="InterPro" id="IPR011009">
    <property type="entry name" value="Kinase-like_dom_sf"/>
</dbReference>
<evidence type="ECO:0000313" key="2">
    <source>
        <dbReference type="EnsemblProtists" id="EOD32146"/>
    </source>
</evidence>
<dbReference type="eggNOG" id="ENOG502S10F">
    <property type="taxonomic scope" value="Eukaryota"/>
</dbReference>
<dbReference type="Proteomes" id="UP000013827">
    <property type="component" value="Unassembled WGS sequence"/>
</dbReference>
<dbReference type="GeneID" id="17277418"/>
<accession>A0A0D3K8R1</accession>
<organism evidence="2 3">
    <name type="scientific">Emiliania huxleyi (strain CCMP1516)</name>
    <dbReference type="NCBI Taxonomy" id="280463"/>
    <lineage>
        <taxon>Eukaryota</taxon>
        <taxon>Haptista</taxon>
        <taxon>Haptophyta</taxon>
        <taxon>Prymnesiophyceae</taxon>
        <taxon>Isochrysidales</taxon>
        <taxon>Noelaerhabdaceae</taxon>
        <taxon>Emiliania</taxon>
    </lineage>
</organism>
<evidence type="ECO:0000313" key="3">
    <source>
        <dbReference type="Proteomes" id="UP000013827"/>
    </source>
</evidence>
<dbReference type="OMA" id="HASAWED"/>
<proteinExistence type="predicted"/>
<name>A0A0D3K8R1_EMIH1</name>
<protein>
    <recommendedName>
        <fullName evidence="1">Aminoglycoside phosphotransferase domain-containing protein</fullName>
    </recommendedName>
</protein>
<dbReference type="InterPro" id="IPR002575">
    <property type="entry name" value="Aminoglycoside_PTrfase"/>
</dbReference>
<dbReference type="AlphaFoldDB" id="A0A0D3K8R1"/>
<reference evidence="3" key="1">
    <citation type="journal article" date="2013" name="Nature">
        <title>Pan genome of the phytoplankton Emiliania underpins its global distribution.</title>
        <authorList>
            <person name="Read B.A."/>
            <person name="Kegel J."/>
            <person name="Klute M.J."/>
            <person name="Kuo A."/>
            <person name="Lefebvre S.C."/>
            <person name="Maumus F."/>
            <person name="Mayer C."/>
            <person name="Miller J."/>
            <person name="Monier A."/>
            <person name="Salamov A."/>
            <person name="Young J."/>
            <person name="Aguilar M."/>
            <person name="Claverie J.M."/>
            <person name="Frickenhaus S."/>
            <person name="Gonzalez K."/>
            <person name="Herman E.K."/>
            <person name="Lin Y.C."/>
            <person name="Napier J."/>
            <person name="Ogata H."/>
            <person name="Sarno A.F."/>
            <person name="Shmutz J."/>
            <person name="Schroeder D."/>
            <person name="de Vargas C."/>
            <person name="Verret F."/>
            <person name="von Dassow P."/>
            <person name="Valentin K."/>
            <person name="Van de Peer Y."/>
            <person name="Wheeler G."/>
            <person name="Dacks J.B."/>
            <person name="Delwiche C.F."/>
            <person name="Dyhrman S.T."/>
            <person name="Glockner G."/>
            <person name="John U."/>
            <person name="Richards T."/>
            <person name="Worden A.Z."/>
            <person name="Zhang X."/>
            <person name="Grigoriev I.V."/>
            <person name="Allen A.E."/>
            <person name="Bidle K."/>
            <person name="Borodovsky M."/>
            <person name="Bowler C."/>
            <person name="Brownlee C."/>
            <person name="Cock J.M."/>
            <person name="Elias M."/>
            <person name="Gladyshev V.N."/>
            <person name="Groth M."/>
            <person name="Guda C."/>
            <person name="Hadaegh A."/>
            <person name="Iglesias-Rodriguez M.D."/>
            <person name="Jenkins J."/>
            <person name="Jones B.M."/>
            <person name="Lawson T."/>
            <person name="Leese F."/>
            <person name="Lindquist E."/>
            <person name="Lobanov A."/>
            <person name="Lomsadze A."/>
            <person name="Malik S.B."/>
            <person name="Marsh M.E."/>
            <person name="Mackinder L."/>
            <person name="Mock T."/>
            <person name="Mueller-Roeber B."/>
            <person name="Pagarete A."/>
            <person name="Parker M."/>
            <person name="Probert I."/>
            <person name="Quesneville H."/>
            <person name="Raines C."/>
            <person name="Rensing S.A."/>
            <person name="Riano-Pachon D.M."/>
            <person name="Richier S."/>
            <person name="Rokitta S."/>
            <person name="Shiraiwa Y."/>
            <person name="Soanes D.M."/>
            <person name="van der Giezen M."/>
            <person name="Wahlund T.M."/>
            <person name="Williams B."/>
            <person name="Wilson W."/>
            <person name="Wolfe G."/>
            <person name="Wurch L.L."/>
        </authorList>
    </citation>
    <scope>NUCLEOTIDE SEQUENCE</scope>
</reference>
<dbReference type="Gene3D" id="3.90.1200.10">
    <property type="match status" value="1"/>
</dbReference>
<dbReference type="SUPFAM" id="SSF56112">
    <property type="entry name" value="Protein kinase-like (PK-like)"/>
    <property type="match status" value="1"/>
</dbReference>
<evidence type="ECO:0000259" key="1">
    <source>
        <dbReference type="Pfam" id="PF01636"/>
    </source>
</evidence>